<name>A0AAE0ERE5_9CHLO</name>
<protein>
    <submittedName>
        <fullName evidence="1">Uncharacterized protein</fullName>
    </submittedName>
</protein>
<dbReference type="AlphaFoldDB" id="A0AAE0ERE5"/>
<sequence length="134" mass="14585">MWAGQYLDTCAGTWVGTWGGWEGDVAIQVGTPGGLCQVGDGARGCWPDTTVEESGSVVPKRRRNSAPTHLLLHTRQSLGQVPPGSTRQVRWTLVPLVEGVIRLHQLRVLDDDSGVLYKPEQAPEICTISHQARC</sequence>
<dbReference type="EMBL" id="LGRX02034426">
    <property type="protein sequence ID" value="KAK3237831.1"/>
    <property type="molecule type" value="Genomic_DNA"/>
</dbReference>
<comment type="caution">
    <text evidence="1">The sequence shown here is derived from an EMBL/GenBank/DDBJ whole genome shotgun (WGS) entry which is preliminary data.</text>
</comment>
<organism evidence="1 2">
    <name type="scientific">Cymbomonas tetramitiformis</name>
    <dbReference type="NCBI Taxonomy" id="36881"/>
    <lineage>
        <taxon>Eukaryota</taxon>
        <taxon>Viridiplantae</taxon>
        <taxon>Chlorophyta</taxon>
        <taxon>Pyramimonadophyceae</taxon>
        <taxon>Pyramimonadales</taxon>
        <taxon>Pyramimonadaceae</taxon>
        <taxon>Cymbomonas</taxon>
    </lineage>
</organism>
<dbReference type="Proteomes" id="UP001190700">
    <property type="component" value="Unassembled WGS sequence"/>
</dbReference>
<evidence type="ECO:0000313" key="2">
    <source>
        <dbReference type="Proteomes" id="UP001190700"/>
    </source>
</evidence>
<gene>
    <name evidence="1" type="ORF">CYMTET_52122</name>
</gene>
<proteinExistence type="predicted"/>
<accession>A0AAE0ERE5</accession>
<evidence type="ECO:0000313" key="1">
    <source>
        <dbReference type="EMBL" id="KAK3237831.1"/>
    </source>
</evidence>
<keyword evidence="2" id="KW-1185">Reference proteome</keyword>
<reference evidence="1 2" key="1">
    <citation type="journal article" date="2015" name="Genome Biol. Evol.">
        <title>Comparative Genomics of a Bacterivorous Green Alga Reveals Evolutionary Causalities and Consequences of Phago-Mixotrophic Mode of Nutrition.</title>
        <authorList>
            <person name="Burns J.A."/>
            <person name="Paasch A."/>
            <person name="Narechania A."/>
            <person name="Kim E."/>
        </authorList>
    </citation>
    <scope>NUCLEOTIDE SEQUENCE [LARGE SCALE GENOMIC DNA]</scope>
    <source>
        <strain evidence="1 2">PLY_AMNH</strain>
    </source>
</reference>